<protein>
    <submittedName>
        <fullName evidence="2">Uncharacterized protein</fullName>
    </submittedName>
</protein>
<accession>A0LE96</accession>
<reference evidence="2 3" key="1">
    <citation type="submission" date="2006-10" db="EMBL/GenBank/DDBJ databases">
        <title>Complete sequence of Syntrophobacter fumaroxidans MPOB.</title>
        <authorList>
            <consortium name="US DOE Joint Genome Institute"/>
            <person name="Copeland A."/>
            <person name="Lucas S."/>
            <person name="Lapidus A."/>
            <person name="Barry K."/>
            <person name="Detter J.C."/>
            <person name="Glavina del Rio T."/>
            <person name="Hammon N."/>
            <person name="Israni S."/>
            <person name="Pitluck S."/>
            <person name="Goltsman E.G."/>
            <person name="Martinez M."/>
            <person name="Schmutz J."/>
            <person name="Larimer F."/>
            <person name="Land M."/>
            <person name="Hauser L."/>
            <person name="Kyrpides N."/>
            <person name="Kim E."/>
            <person name="Boone D.R."/>
            <person name="Brockman F."/>
            <person name="Culley D."/>
            <person name="Ferry J."/>
            <person name="Gunsalus R."/>
            <person name="McInerney M.J."/>
            <person name="Morrison M."/>
            <person name="Plugge C."/>
            <person name="Rohlin L."/>
            <person name="Scholten J."/>
            <person name="Sieber J."/>
            <person name="Stams A.J.M."/>
            <person name="Worm P."/>
            <person name="Henstra A.M."/>
            <person name="Richardson P."/>
        </authorList>
    </citation>
    <scope>NUCLEOTIDE SEQUENCE [LARGE SCALE GENOMIC DNA]</scope>
    <source>
        <strain evidence="3">DSM 10017 / MPOB</strain>
    </source>
</reference>
<keyword evidence="1" id="KW-1133">Transmembrane helix</keyword>
<keyword evidence="3" id="KW-1185">Reference proteome</keyword>
<evidence type="ECO:0000313" key="2">
    <source>
        <dbReference type="EMBL" id="ABK15748.1"/>
    </source>
</evidence>
<evidence type="ECO:0000256" key="1">
    <source>
        <dbReference type="SAM" id="Phobius"/>
    </source>
</evidence>
<feature type="transmembrane region" description="Helical" evidence="1">
    <location>
        <begin position="55"/>
        <end position="73"/>
    </location>
</feature>
<proteinExistence type="predicted"/>
<dbReference type="KEGG" id="sfu:Sfum_0045"/>
<dbReference type="HOGENOM" id="CLU_2358669_0_0_7"/>
<dbReference type="EMBL" id="CP000478">
    <property type="protein sequence ID" value="ABK15748.1"/>
    <property type="molecule type" value="Genomic_DNA"/>
</dbReference>
<keyword evidence="1" id="KW-0472">Membrane</keyword>
<name>A0LE96_SYNFM</name>
<dbReference type="InParanoid" id="A0LE96"/>
<keyword evidence="1" id="KW-0812">Transmembrane</keyword>
<evidence type="ECO:0000313" key="3">
    <source>
        <dbReference type="Proteomes" id="UP000001784"/>
    </source>
</evidence>
<organism evidence="2 3">
    <name type="scientific">Syntrophobacter fumaroxidans (strain DSM 10017 / MPOB)</name>
    <dbReference type="NCBI Taxonomy" id="335543"/>
    <lineage>
        <taxon>Bacteria</taxon>
        <taxon>Pseudomonadati</taxon>
        <taxon>Thermodesulfobacteriota</taxon>
        <taxon>Syntrophobacteria</taxon>
        <taxon>Syntrophobacterales</taxon>
        <taxon>Syntrophobacteraceae</taxon>
        <taxon>Syntrophobacter</taxon>
    </lineage>
</organism>
<dbReference type="Proteomes" id="UP000001784">
    <property type="component" value="Chromosome"/>
</dbReference>
<dbReference type="AlphaFoldDB" id="A0LE96"/>
<gene>
    <name evidence="2" type="ordered locus">Sfum_0045</name>
</gene>
<sequence>MRECPKCGHVRRQEDDGFVPAEECPKCGVIYSRARPDVSLQPYSNRPAGKGIGETIKFVLLIALVLIGFYLWTHYYGSSAEGKSTFGLEFLMVPRG</sequence>